<evidence type="ECO:0008006" key="2">
    <source>
        <dbReference type="Google" id="ProtNLM"/>
    </source>
</evidence>
<accession>A0A0G4HSA7</accession>
<organism evidence="1">
    <name type="scientific">Chromera velia CCMP2878</name>
    <dbReference type="NCBI Taxonomy" id="1169474"/>
    <lineage>
        <taxon>Eukaryota</taxon>
        <taxon>Sar</taxon>
        <taxon>Alveolata</taxon>
        <taxon>Colpodellida</taxon>
        <taxon>Chromeraceae</taxon>
        <taxon>Chromera</taxon>
    </lineage>
</organism>
<dbReference type="EMBL" id="CDMZ01003673">
    <property type="protein sequence ID" value="CEM47211.1"/>
    <property type="molecule type" value="Genomic_DNA"/>
</dbReference>
<dbReference type="InterPro" id="IPR036282">
    <property type="entry name" value="Glutathione-S-Trfase_C_sf"/>
</dbReference>
<reference evidence="1" key="1">
    <citation type="submission" date="2014-11" db="EMBL/GenBank/DDBJ databases">
        <authorList>
            <person name="Otto D Thomas"/>
            <person name="Naeem Raeece"/>
        </authorList>
    </citation>
    <scope>NUCLEOTIDE SEQUENCE</scope>
</reference>
<sequence length="126" mass="14215">MERLALRILAPCLKALMRQGFRLTDSARNERRLAFIRSLLDETDAALQKSSAYITGPSLSYVDIAFASLMAPLLPGSVAFCKGCKYGRGRFQSFDGAWCSVLEFEAELSRRPCGKHVQRLYKEFRT</sequence>
<name>A0A0G4HSA7_9ALVE</name>
<dbReference type="CDD" id="cd00299">
    <property type="entry name" value="GST_C_family"/>
    <property type="match status" value="1"/>
</dbReference>
<protein>
    <recommendedName>
        <fullName evidence="2">GST C-terminal domain-containing protein</fullName>
    </recommendedName>
</protein>
<evidence type="ECO:0000313" key="1">
    <source>
        <dbReference type="EMBL" id="CEM47211.1"/>
    </source>
</evidence>
<dbReference type="AlphaFoldDB" id="A0A0G4HSA7"/>
<gene>
    <name evidence="1" type="ORF">Cvel_8236</name>
</gene>
<proteinExistence type="predicted"/>
<dbReference type="VEuPathDB" id="CryptoDB:Cvel_8236"/>
<dbReference type="SUPFAM" id="SSF47616">
    <property type="entry name" value="GST C-terminal domain-like"/>
    <property type="match status" value="1"/>
</dbReference>